<evidence type="ECO:0000313" key="2">
    <source>
        <dbReference type="EMBL" id="KAK5846241.1"/>
    </source>
</evidence>
<accession>A0ABR0R3Z1</accession>
<evidence type="ECO:0000259" key="1">
    <source>
        <dbReference type="Pfam" id="PF13966"/>
    </source>
</evidence>
<dbReference type="InterPro" id="IPR026960">
    <property type="entry name" value="RVT-Znf"/>
</dbReference>
<organism evidence="2 3">
    <name type="scientific">Gossypium arboreum</name>
    <name type="common">Tree cotton</name>
    <name type="synonym">Gossypium nanking</name>
    <dbReference type="NCBI Taxonomy" id="29729"/>
    <lineage>
        <taxon>Eukaryota</taxon>
        <taxon>Viridiplantae</taxon>
        <taxon>Streptophyta</taxon>
        <taxon>Embryophyta</taxon>
        <taxon>Tracheophyta</taxon>
        <taxon>Spermatophyta</taxon>
        <taxon>Magnoliopsida</taxon>
        <taxon>eudicotyledons</taxon>
        <taxon>Gunneridae</taxon>
        <taxon>Pentapetalae</taxon>
        <taxon>rosids</taxon>
        <taxon>malvids</taxon>
        <taxon>Malvales</taxon>
        <taxon>Malvaceae</taxon>
        <taxon>Malvoideae</taxon>
        <taxon>Gossypium</taxon>
    </lineage>
</organism>
<protein>
    <recommendedName>
        <fullName evidence="1">Reverse transcriptase zinc-binding domain-containing protein</fullName>
    </recommendedName>
</protein>
<gene>
    <name evidence="2" type="ORF">PVK06_002518</name>
</gene>
<dbReference type="EMBL" id="JARKNE010000001">
    <property type="protein sequence ID" value="KAK5846241.1"/>
    <property type="molecule type" value="Genomic_DNA"/>
</dbReference>
<feature type="domain" description="Reverse transcriptase zinc-binding" evidence="1">
    <location>
        <begin position="44"/>
        <end position="111"/>
    </location>
</feature>
<dbReference type="Proteomes" id="UP001358586">
    <property type="component" value="Chromosome 1"/>
</dbReference>
<comment type="caution">
    <text evidence="2">The sequence shown here is derived from an EMBL/GenBank/DDBJ whole genome shotgun (WGS) entry which is preliminary data.</text>
</comment>
<keyword evidence="3" id="KW-1185">Reference proteome</keyword>
<reference evidence="2 3" key="1">
    <citation type="submission" date="2023-03" db="EMBL/GenBank/DDBJ databases">
        <title>WGS of Gossypium arboreum.</title>
        <authorList>
            <person name="Yu D."/>
        </authorList>
    </citation>
    <scope>NUCLEOTIDE SEQUENCE [LARGE SCALE GENOMIC DNA]</scope>
    <source>
        <tissue evidence="2">Leaf</tissue>
    </source>
</reference>
<dbReference type="Pfam" id="PF13966">
    <property type="entry name" value="zf-RVT"/>
    <property type="match status" value="1"/>
</dbReference>
<proteinExistence type="predicted"/>
<sequence length="177" mass="20547">MLAWDRVCLPKGMRGLAFVIFFFSTWLSLADKFGDSSPVGFGPHRFFWKAIWNLKTLPNIRVFSYRVGHGILPTYGKISSIHQDFKKECHRCCARAETLIHALKYCRTTRTILAPSSLDNRLLGGEYSCFIDWIEDVIRVLDMKAVIHFIMTIWNSWNNCNNFVFRGKEDDACKSRL</sequence>
<evidence type="ECO:0000313" key="3">
    <source>
        <dbReference type="Proteomes" id="UP001358586"/>
    </source>
</evidence>
<name>A0ABR0R3Z1_GOSAR</name>